<dbReference type="Gene3D" id="3.40.33.10">
    <property type="entry name" value="CAP"/>
    <property type="match status" value="1"/>
</dbReference>
<dbReference type="EMBL" id="BAAAOQ010000019">
    <property type="protein sequence ID" value="GAA2201184.1"/>
    <property type="molecule type" value="Genomic_DNA"/>
</dbReference>
<protein>
    <recommendedName>
        <fullName evidence="2">SCP domain-containing protein</fullName>
    </recommendedName>
</protein>
<evidence type="ECO:0000313" key="4">
    <source>
        <dbReference type="Proteomes" id="UP001501391"/>
    </source>
</evidence>
<sequence length="196" mass="20937">MPSTDFTHLVDAARTGAGSPPSATGCAYVPVGEHLVSGPRTPADSVEYRRGSARPRRTLLDPAFRHAAPARADAGDRYWTTPWAAPPTPDGRRARPVRSSRSPTPSLGGPGCLRRPSTRCRRPPRRGTVPAWRPGTSTRTRPPTACGRHSPAEAVAGWTNSPGHRANILGREFTHIGVGFTRGGRAGTHWTQLFGG</sequence>
<feature type="domain" description="SCP" evidence="2">
    <location>
        <begin position="130"/>
        <end position="194"/>
    </location>
</feature>
<dbReference type="PANTHER" id="PTHR31157">
    <property type="entry name" value="SCP DOMAIN-CONTAINING PROTEIN"/>
    <property type="match status" value="1"/>
</dbReference>
<accession>A0ABP5NNN1</accession>
<reference evidence="4" key="1">
    <citation type="journal article" date="2019" name="Int. J. Syst. Evol. Microbiol.">
        <title>The Global Catalogue of Microorganisms (GCM) 10K type strain sequencing project: providing services to taxonomists for standard genome sequencing and annotation.</title>
        <authorList>
            <consortium name="The Broad Institute Genomics Platform"/>
            <consortium name="The Broad Institute Genome Sequencing Center for Infectious Disease"/>
            <person name="Wu L."/>
            <person name="Ma J."/>
        </authorList>
    </citation>
    <scope>NUCLEOTIDE SEQUENCE [LARGE SCALE GENOMIC DNA]</scope>
    <source>
        <strain evidence="4">JCM 14924</strain>
    </source>
</reference>
<evidence type="ECO:0000313" key="3">
    <source>
        <dbReference type="EMBL" id="GAA2201184.1"/>
    </source>
</evidence>
<evidence type="ECO:0000259" key="2">
    <source>
        <dbReference type="Pfam" id="PF00188"/>
    </source>
</evidence>
<organism evidence="3 4">
    <name type="scientific">Streptomyces bangladeshensis</name>
    <dbReference type="NCBI Taxonomy" id="295352"/>
    <lineage>
        <taxon>Bacteria</taxon>
        <taxon>Bacillati</taxon>
        <taxon>Actinomycetota</taxon>
        <taxon>Actinomycetes</taxon>
        <taxon>Kitasatosporales</taxon>
        <taxon>Streptomycetaceae</taxon>
        <taxon>Streptomyces</taxon>
    </lineage>
</organism>
<feature type="compositionally biased region" description="Low complexity" evidence="1">
    <location>
        <begin position="133"/>
        <end position="144"/>
    </location>
</feature>
<dbReference type="InterPro" id="IPR014044">
    <property type="entry name" value="CAP_dom"/>
</dbReference>
<dbReference type="Proteomes" id="UP001501391">
    <property type="component" value="Unassembled WGS sequence"/>
</dbReference>
<dbReference type="CDD" id="cd05379">
    <property type="entry name" value="CAP_bacterial"/>
    <property type="match status" value="1"/>
</dbReference>
<dbReference type="PANTHER" id="PTHR31157:SF1">
    <property type="entry name" value="SCP DOMAIN-CONTAINING PROTEIN"/>
    <property type="match status" value="1"/>
</dbReference>
<gene>
    <name evidence="3" type="ORF">GCM10009787_55060</name>
</gene>
<keyword evidence="4" id="KW-1185">Reference proteome</keyword>
<evidence type="ECO:0000256" key="1">
    <source>
        <dbReference type="SAM" id="MobiDB-lite"/>
    </source>
</evidence>
<dbReference type="InterPro" id="IPR035940">
    <property type="entry name" value="CAP_sf"/>
</dbReference>
<proteinExistence type="predicted"/>
<name>A0ABP5NNN1_9ACTN</name>
<feature type="region of interest" description="Disordered" evidence="1">
    <location>
        <begin position="78"/>
        <end position="149"/>
    </location>
</feature>
<feature type="compositionally biased region" description="Low complexity" evidence="1">
    <location>
        <begin position="97"/>
        <end position="106"/>
    </location>
</feature>
<feature type="compositionally biased region" description="Basic residues" evidence="1">
    <location>
        <begin position="116"/>
        <end position="125"/>
    </location>
</feature>
<dbReference type="SUPFAM" id="SSF55797">
    <property type="entry name" value="PR-1-like"/>
    <property type="match status" value="1"/>
</dbReference>
<comment type="caution">
    <text evidence="3">The sequence shown here is derived from an EMBL/GenBank/DDBJ whole genome shotgun (WGS) entry which is preliminary data.</text>
</comment>
<dbReference type="Pfam" id="PF00188">
    <property type="entry name" value="CAP"/>
    <property type="match status" value="1"/>
</dbReference>